<evidence type="ECO:0000256" key="1">
    <source>
        <dbReference type="SAM" id="MobiDB-lite"/>
    </source>
</evidence>
<name>A0A6M3IT48_9ZZZZ</name>
<accession>A0A6M3IT48</accession>
<feature type="region of interest" description="Disordered" evidence="1">
    <location>
        <begin position="228"/>
        <end position="270"/>
    </location>
</feature>
<organism evidence="2">
    <name type="scientific">viral metagenome</name>
    <dbReference type="NCBI Taxonomy" id="1070528"/>
    <lineage>
        <taxon>unclassified sequences</taxon>
        <taxon>metagenomes</taxon>
        <taxon>organismal metagenomes</taxon>
    </lineage>
</organism>
<feature type="compositionally biased region" description="Basic and acidic residues" evidence="1">
    <location>
        <begin position="229"/>
        <end position="247"/>
    </location>
</feature>
<proteinExistence type="predicted"/>
<protein>
    <submittedName>
        <fullName evidence="2">Uncharacterized protein</fullName>
    </submittedName>
</protein>
<evidence type="ECO:0000313" key="2">
    <source>
        <dbReference type="EMBL" id="QJA60524.1"/>
    </source>
</evidence>
<dbReference type="EMBL" id="MT141412">
    <property type="protein sequence ID" value="QJA60524.1"/>
    <property type="molecule type" value="Genomic_DNA"/>
</dbReference>
<reference evidence="2" key="1">
    <citation type="submission" date="2020-03" db="EMBL/GenBank/DDBJ databases">
        <title>The deep terrestrial virosphere.</title>
        <authorList>
            <person name="Holmfeldt K."/>
            <person name="Nilsson E."/>
            <person name="Simone D."/>
            <person name="Lopez-Fernandez M."/>
            <person name="Wu X."/>
            <person name="de Brujin I."/>
            <person name="Lundin D."/>
            <person name="Andersson A."/>
            <person name="Bertilsson S."/>
            <person name="Dopson M."/>
        </authorList>
    </citation>
    <scope>NUCLEOTIDE SEQUENCE</scope>
    <source>
        <strain evidence="2">MM415B01102</strain>
    </source>
</reference>
<gene>
    <name evidence="2" type="ORF">MM415B01102_0003</name>
</gene>
<dbReference type="AlphaFoldDB" id="A0A6M3IT48"/>
<sequence>MTEEKLIYEVAKTERPAVVNFEEYAMTEQGVLKQVQIIQSIMHGVMKQDEHYGTIPGTKKPSLYKAGAEKLSLTFRLRPEYEIRRSDLPNGHREYEVVCTLYHIPTGQSVGQGVGSATTMEGKYRYRGGEKVGTGQPVPKTFWNLKKTDGKAAQALIGGPGFSAGKIDGNWEICSTGEKMEHDNPADYWNTILKMAKKRAHVDAILTATAASDIFTQDIEDMPEVIPGAKKEEKIPENKTPTQRDNDVQDFTPIPENPTEGQQEKKLKKKHDKGMAILCPDIDGLRPKTDCEECNLLAECSAYE</sequence>